<evidence type="ECO:0000256" key="3">
    <source>
        <dbReference type="ARBA" id="ARBA00022989"/>
    </source>
</evidence>
<accession>A0ABM1TEE7</accession>
<organism evidence="8 10">
    <name type="scientific">Limulus polyphemus</name>
    <name type="common">Atlantic horseshoe crab</name>
    <dbReference type="NCBI Taxonomy" id="6850"/>
    <lineage>
        <taxon>Eukaryota</taxon>
        <taxon>Metazoa</taxon>
        <taxon>Ecdysozoa</taxon>
        <taxon>Arthropoda</taxon>
        <taxon>Chelicerata</taxon>
        <taxon>Merostomata</taxon>
        <taxon>Xiphosura</taxon>
        <taxon>Limulidae</taxon>
        <taxon>Limulus</taxon>
    </lineage>
</organism>
<feature type="transmembrane region" description="Helical" evidence="6">
    <location>
        <begin position="508"/>
        <end position="528"/>
    </location>
</feature>
<dbReference type="InterPro" id="IPR004776">
    <property type="entry name" value="Mem_transp_PIN-like"/>
</dbReference>
<feature type="transmembrane region" description="Helical" evidence="6">
    <location>
        <begin position="364"/>
        <end position="385"/>
    </location>
</feature>
<gene>
    <name evidence="9 10" type="primary">LOC106469983</name>
</gene>
<dbReference type="RefSeq" id="XP_022254253.1">
    <property type="nucleotide sequence ID" value="XM_022398545.1"/>
</dbReference>
<dbReference type="RefSeq" id="XP_013785956.1">
    <property type="nucleotide sequence ID" value="XM_013930502.2"/>
</dbReference>
<feature type="domain" description="DEP" evidence="7">
    <location>
        <begin position="787"/>
        <end position="842"/>
    </location>
</feature>
<feature type="transmembrane region" description="Helical" evidence="6">
    <location>
        <begin position="85"/>
        <end position="107"/>
    </location>
</feature>
<comment type="subcellular location">
    <subcellularLocation>
        <location evidence="1">Membrane</location>
        <topology evidence="1">Multi-pass membrane protein</topology>
    </subcellularLocation>
</comment>
<dbReference type="InterPro" id="IPR051832">
    <property type="entry name" value="mTOR-Rac_regulators"/>
</dbReference>
<feature type="transmembrane region" description="Helical" evidence="6">
    <location>
        <begin position="662"/>
        <end position="684"/>
    </location>
</feature>
<dbReference type="Pfam" id="PF00610">
    <property type="entry name" value="DEP"/>
    <property type="match status" value="1"/>
</dbReference>
<name>A0ABM1TEE7_LIMPO</name>
<evidence type="ECO:0000313" key="10">
    <source>
        <dbReference type="RefSeq" id="XP_022254253.1"/>
    </source>
</evidence>
<evidence type="ECO:0000256" key="1">
    <source>
        <dbReference type="ARBA" id="ARBA00004141"/>
    </source>
</evidence>
<feature type="transmembrane region" description="Helical" evidence="6">
    <location>
        <begin position="20"/>
        <end position="43"/>
    </location>
</feature>
<feature type="transmembrane region" description="Helical" evidence="6">
    <location>
        <begin position="704"/>
        <end position="722"/>
    </location>
</feature>
<dbReference type="Pfam" id="PF03547">
    <property type="entry name" value="Mem_trans"/>
    <property type="match status" value="1"/>
</dbReference>
<feature type="transmembrane region" description="Helical" evidence="6">
    <location>
        <begin position="328"/>
        <end position="352"/>
    </location>
</feature>
<keyword evidence="2 6" id="KW-0812">Transmembrane</keyword>
<evidence type="ECO:0000313" key="9">
    <source>
        <dbReference type="RefSeq" id="XP_013785956.1"/>
    </source>
</evidence>
<feature type="transmembrane region" description="Helical" evidence="6">
    <location>
        <begin position="256"/>
        <end position="276"/>
    </location>
</feature>
<dbReference type="Gene3D" id="1.10.10.10">
    <property type="entry name" value="Winged helix-like DNA-binding domain superfamily/Winged helix DNA-binding domain"/>
    <property type="match status" value="1"/>
</dbReference>
<feature type="transmembrane region" description="Helical" evidence="6">
    <location>
        <begin position="147"/>
        <end position="169"/>
    </location>
</feature>
<feature type="transmembrane region" description="Helical" evidence="6">
    <location>
        <begin position="464"/>
        <end position="488"/>
    </location>
</feature>
<evidence type="ECO:0000256" key="5">
    <source>
        <dbReference type="SAM" id="MobiDB-lite"/>
    </source>
</evidence>
<feature type="transmembrane region" description="Helical" evidence="6">
    <location>
        <begin position="397"/>
        <end position="417"/>
    </location>
</feature>
<evidence type="ECO:0000256" key="4">
    <source>
        <dbReference type="ARBA" id="ARBA00023136"/>
    </source>
</evidence>
<evidence type="ECO:0000259" key="7">
    <source>
        <dbReference type="PROSITE" id="PS50186"/>
    </source>
</evidence>
<dbReference type="PROSITE" id="PS50186">
    <property type="entry name" value="DEP"/>
    <property type="match status" value="1"/>
</dbReference>
<evidence type="ECO:0000256" key="2">
    <source>
        <dbReference type="ARBA" id="ARBA00022692"/>
    </source>
</evidence>
<dbReference type="SMART" id="SM00049">
    <property type="entry name" value="DEP"/>
    <property type="match status" value="1"/>
</dbReference>
<dbReference type="PANTHER" id="PTHR22829:SF5">
    <property type="entry name" value="INTEGRAL MEMBRANE PROTEIN GPR155"/>
    <property type="match status" value="1"/>
</dbReference>
<dbReference type="SUPFAM" id="SSF46785">
    <property type="entry name" value="Winged helix' DNA-binding domain"/>
    <property type="match status" value="1"/>
</dbReference>
<dbReference type="InterPro" id="IPR000591">
    <property type="entry name" value="DEP_dom"/>
</dbReference>
<feature type="transmembrane region" description="Helical" evidence="6">
    <location>
        <begin position="189"/>
        <end position="214"/>
    </location>
</feature>
<dbReference type="GeneID" id="106469983"/>
<proteinExistence type="predicted"/>
<sequence>MSWIASTEAYSSANPTPGEIAFNDIFPVLLQCFLTVLCGYLAGRCGLISSTESKGLNLFVSYFSLPALIFNSLSSLKLENVNWKFIGAVFVSKGIIFLLVAAFTILLTKPANTGKAGLYGIFCTQSNDFALGFPLVFSLYAKNHPDYASYLYLLAPIQFMVLNPVGFILMEIQKQRSHNISVVSRKTIFFQVCKGVISNPVVIMTILGVLGNFAFNHQVPEVLQKFLHVLGSAFSATALFLLGLNMVGKFQLLQGAALLQPAVMIIMKILVLPLIIRELVTVFSSNDSSVDIKDLANFGFLYGTFPTAPTVFIFAGQFGLSTEMVASGMVACTLFSAPLVFVSAVLSLVSVSTSMNFYSELLNTMTYVSAISLVCCMWVIAVFCMSKKWKNITHGMTLCLIISQLLTAGGGVLRKVINPHKTWMFYLQYFLAAGGTFSARVWTALLSLLLALLQLKGLCFVLKIRYLIIIIGFGISLTISGFLAVGMMNFPFTHNVTDPNFHFGESQASVSLVVLASCLIVILASLTVQRRQQLQTLGYQALVPNVDDSEAEQGVRSQTVRKVESPFRSSSFNEESQPSSSRSDRDASIHPPDIEDLGLSGSVNGSSVVARLCDTAHGCSSSRRKECASRVRQYVSEERRIFQEHGLVEISDADTDEIVRHVVLILLLTLSMIVGLALTIWMVVMDDLTGIFIELEFLDVFLNYGQGFISFIIFGLDSKLVVNPCLRIWRRIRYGTDILVLPAEEELSLDVHQTCDQFLRYHYDQYKRKLYASASPQQTEENDQDCVFAGDELVDWLLAVGLAHDRKEGEHYGRNLLLGRVIQHATHTHHFHDGAYMYYLSEKND</sequence>
<dbReference type="PANTHER" id="PTHR22829">
    <property type="entry name" value="DEP DOMAIN PROTEIN"/>
    <property type="match status" value="1"/>
</dbReference>
<feature type="transmembrane region" description="Helical" evidence="6">
    <location>
        <begin position="429"/>
        <end position="452"/>
    </location>
</feature>
<dbReference type="InterPro" id="IPR036390">
    <property type="entry name" value="WH_DNA-bd_sf"/>
</dbReference>
<dbReference type="InterPro" id="IPR036388">
    <property type="entry name" value="WH-like_DNA-bd_sf"/>
</dbReference>
<evidence type="ECO:0000256" key="6">
    <source>
        <dbReference type="SAM" id="Phobius"/>
    </source>
</evidence>
<feature type="region of interest" description="Disordered" evidence="5">
    <location>
        <begin position="553"/>
        <end position="601"/>
    </location>
</feature>
<feature type="transmembrane region" description="Helical" evidence="6">
    <location>
        <begin position="119"/>
        <end position="141"/>
    </location>
</feature>
<evidence type="ECO:0000313" key="8">
    <source>
        <dbReference type="Proteomes" id="UP000694941"/>
    </source>
</evidence>
<feature type="transmembrane region" description="Helical" evidence="6">
    <location>
        <begin position="296"/>
        <end position="316"/>
    </location>
</feature>
<reference evidence="9 10" key="1">
    <citation type="submission" date="2025-05" db="UniProtKB">
        <authorList>
            <consortium name="RefSeq"/>
        </authorList>
    </citation>
    <scope>IDENTIFICATION</scope>
    <source>
        <tissue evidence="9 10">Muscle</tissue>
    </source>
</reference>
<protein>
    <submittedName>
        <fullName evidence="9 10">Integral membrane protein GPR155-like</fullName>
    </submittedName>
</protein>
<feature type="transmembrane region" description="Helical" evidence="6">
    <location>
        <begin position="55"/>
        <end position="73"/>
    </location>
</feature>
<keyword evidence="3 6" id="KW-1133">Transmembrane helix</keyword>
<feature type="compositionally biased region" description="Low complexity" evidence="5">
    <location>
        <begin position="569"/>
        <end position="581"/>
    </location>
</feature>
<keyword evidence="4 6" id="KW-0472">Membrane</keyword>
<keyword evidence="8" id="KW-1185">Reference proteome</keyword>
<dbReference type="Proteomes" id="UP000694941">
    <property type="component" value="Unplaced"/>
</dbReference>
<feature type="transmembrane region" description="Helical" evidence="6">
    <location>
        <begin position="226"/>
        <end position="244"/>
    </location>
</feature>